<sequence>MDLEEAKNKCLEVFSSVNPNDIQKLLDFLNITTKSMYDGDGNRVKVVKKLRSISKKLRKNTDISGNLPGEKILWPTEGSFSDCDVESTDQVDAFLYDDIELDGLREKGLLKPEQYCARCKSSDIVENNVISHSLSINELEYLFCDLLPLYVDFNGKTLIDIGSRLGAIVYAALLFVPDLAAVKGIEISEGHCKLQKDILKDVDFNNKAEILEGDFRSFSYELQNANLITMNNVFTFFASPEEQVRCWRSLKDNLKKETVIVHNHSIEYVTQHLQLDFRIADWVEVLYNFYIVTIMKRTQTTSSRSVTTKKLIVSEYRRNLKHNIRSLSENFTHILQASKVSQDEANAKPSNAGLMAEHYTLVNEVVSRTALMARAADDLLKLTNSIREFLILRDFNFISQAAEAGHESAKTEFDKMFEKYTNFRAELANISADIDNELCDNTGLRN</sequence>
<dbReference type="Proteomes" id="UP000783686">
    <property type="component" value="Unassembled WGS sequence"/>
</dbReference>
<dbReference type="Proteomes" id="UP000614601">
    <property type="component" value="Unassembled WGS sequence"/>
</dbReference>
<dbReference type="PANTHER" id="PTHR43675:SF1">
    <property type="entry name" value="RIKEN CDNA 2700097O09 GENE"/>
    <property type="match status" value="1"/>
</dbReference>
<keyword evidence="2" id="KW-0805">Transcription regulation</keyword>
<dbReference type="GO" id="GO:0008168">
    <property type="term" value="F:methyltransferase activity"/>
    <property type="evidence" value="ECO:0007669"/>
    <property type="project" value="TreeGrafter"/>
</dbReference>
<keyword evidence="4" id="KW-0539">Nucleus</keyword>
<evidence type="ECO:0000313" key="6">
    <source>
        <dbReference type="Proteomes" id="UP000614601"/>
    </source>
</evidence>
<evidence type="ECO:0008006" key="7">
    <source>
        <dbReference type="Google" id="ProtNLM"/>
    </source>
</evidence>
<keyword evidence="3" id="KW-0804">Transcription</keyword>
<dbReference type="InterPro" id="IPR026669">
    <property type="entry name" value="Arsenite_MeTrfase-like"/>
</dbReference>
<organism evidence="5 6">
    <name type="scientific">Bursaphelenchus okinawaensis</name>
    <dbReference type="NCBI Taxonomy" id="465554"/>
    <lineage>
        <taxon>Eukaryota</taxon>
        <taxon>Metazoa</taxon>
        <taxon>Ecdysozoa</taxon>
        <taxon>Nematoda</taxon>
        <taxon>Chromadorea</taxon>
        <taxon>Rhabditida</taxon>
        <taxon>Tylenchina</taxon>
        <taxon>Tylenchomorpha</taxon>
        <taxon>Aphelenchoidea</taxon>
        <taxon>Aphelenchoididae</taxon>
        <taxon>Bursaphelenchus</taxon>
    </lineage>
</organism>
<evidence type="ECO:0000256" key="1">
    <source>
        <dbReference type="ARBA" id="ARBA00004123"/>
    </source>
</evidence>
<dbReference type="GO" id="GO:0003712">
    <property type="term" value="F:transcription coregulator activity"/>
    <property type="evidence" value="ECO:0007669"/>
    <property type="project" value="InterPro"/>
</dbReference>
<dbReference type="OrthoDB" id="15794at2759"/>
<dbReference type="InterPro" id="IPR009332">
    <property type="entry name" value="Med22"/>
</dbReference>
<evidence type="ECO:0000256" key="3">
    <source>
        <dbReference type="ARBA" id="ARBA00023163"/>
    </source>
</evidence>
<dbReference type="GO" id="GO:0006357">
    <property type="term" value="P:regulation of transcription by RNA polymerase II"/>
    <property type="evidence" value="ECO:0007669"/>
    <property type="project" value="InterPro"/>
</dbReference>
<proteinExistence type="predicted"/>
<dbReference type="PANTHER" id="PTHR43675">
    <property type="entry name" value="ARSENITE METHYLTRANSFERASE"/>
    <property type="match status" value="1"/>
</dbReference>
<protein>
    <recommendedName>
        <fullName evidence="7">Mediator of RNA polymerase II transcription subunit 22</fullName>
    </recommendedName>
</protein>
<evidence type="ECO:0000313" key="5">
    <source>
        <dbReference type="EMBL" id="CAD5229342.1"/>
    </source>
</evidence>
<dbReference type="GO" id="GO:0016592">
    <property type="term" value="C:mediator complex"/>
    <property type="evidence" value="ECO:0007669"/>
    <property type="project" value="InterPro"/>
</dbReference>
<evidence type="ECO:0000256" key="4">
    <source>
        <dbReference type="ARBA" id="ARBA00023242"/>
    </source>
</evidence>
<gene>
    <name evidence="5" type="ORF">BOKJ2_LOCUS13401</name>
</gene>
<dbReference type="Gene3D" id="3.40.50.150">
    <property type="entry name" value="Vaccinia Virus protein VP39"/>
    <property type="match status" value="1"/>
</dbReference>
<evidence type="ECO:0000256" key="2">
    <source>
        <dbReference type="ARBA" id="ARBA00023015"/>
    </source>
</evidence>
<reference evidence="5" key="1">
    <citation type="submission" date="2020-09" db="EMBL/GenBank/DDBJ databases">
        <authorList>
            <person name="Kikuchi T."/>
        </authorList>
    </citation>
    <scope>NUCLEOTIDE SEQUENCE</scope>
    <source>
        <strain evidence="5">SH1</strain>
    </source>
</reference>
<comment type="subcellular location">
    <subcellularLocation>
        <location evidence="1">Nucleus</location>
    </subcellularLocation>
</comment>
<dbReference type="InterPro" id="IPR029063">
    <property type="entry name" value="SAM-dependent_MTases_sf"/>
</dbReference>
<dbReference type="AlphaFoldDB" id="A0A811LQB3"/>
<dbReference type="Pfam" id="PF06179">
    <property type="entry name" value="Med22"/>
    <property type="match status" value="1"/>
</dbReference>
<comment type="caution">
    <text evidence="5">The sequence shown here is derived from an EMBL/GenBank/DDBJ whole genome shotgun (WGS) entry which is preliminary data.</text>
</comment>
<name>A0A811LQB3_9BILA</name>
<dbReference type="SUPFAM" id="SSF53335">
    <property type="entry name" value="S-adenosyl-L-methionine-dependent methyltransferases"/>
    <property type="match status" value="1"/>
</dbReference>
<accession>A0A811LQB3</accession>
<keyword evidence="6" id="KW-1185">Reference proteome</keyword>
<dbReference type="EMBL" id="CAJFCW020000006">
    <property type="protein sequence ID" value="CAG9126420.1"/>
    <property type="molecule type" value="Genomic_DNA"/>
</dbReference>
<dbReference type="EMBL" id="CAJFDH010000006">
    <property type="protein sequence ID" value="CAD5229342.1"/>
    <property type="molecule type" value="Genomic_DNA"/>
</dbReference>